<dbReference type="InterPro" id="IPR015424">
    <property type="entry name" value="PyrdxlP-dep_Trfase"/>
</dbReference>
<organism evidence="1">
    <name type="scientific">Eubacterium limosum</name>
    <dbReference type="NCBI Taxonomy" id="1736"/>
    <lineage>
        <taxon>Bacteria</taxon>
        <taxon>Bacillati</taxon>
        <taxon>Bacillota</taxon>
        <taxon>Clostridia</taxon>
        <taxon>Eubacteriales</taxon>
        <taxon>Eubacteriaceae</taxon>
        <taxon>Eubacterium</taxon>
    </lineage>
</organism>
<dbReference type="PANTHER" id="PTHR46658:SF1">
    <property type="entry name" value="CYS OR MET METABOLISM PYRIDOXAL-PHOSPHATE-DEPENDENT ENZYME"/>
    <property type="match status" value="1"/>
</dbReference>
<dbReference type="InterPro" id="IPR015421">
    <property type="entry name" value="PyrdxlP-dep_Trfase_major"/>
</dbReference>
<dbReference type="InterPro" id="IPR009651">
    <property type="entry name" value="Met_g_lyase_put"/>
</dbReference>
<dbReference type="PANTHER" id="PTHR46658">
    <property type="entry name" value="CYS OR MET METABOLISM PYRIDOXAL-PHOSPHATE-DEPENDENT ENZYME"/>
    <property type="match status" value="1"/>
</dbReference>
<accession>A0A6N3HLN0</accession>
<dbReference type="GO" id="GO:0016829">
    <property type="term" value="F:lyase activity"/>
    <property type="evidence" value="ECO:0007669"/>
    <property type="project" value="UniProtKB-KW"/>
</dbReference>
<reference evidence="1" key="1">
    <citation type="submission" date="2019-11" db="EMBL/GenBank/DDBJ databases">
        <authorList>
            <person name="Feng L."/>
        </authorList>
    </citation>
    <scope>NUCLEOTIDE SEQUENCE</scope>
    <source>
        <strain evidence="1">ElimosumLFYP34</strain>
    </source>
</reference>
<dbReference type="SUPFAM" id="SSF53383">
    <property type="entry name" value="PLP-dependent transferases"/>
    <property type="match status" value="1"/>
</dbReference>
<dbReference type="EMBL" id="CACRTR010000023">
    <property type="protein sequence ID" value="VYU76779.1"/>
    <property type="molecule type" value="Genomic_DNA"/>
</dbReference>
<gene>
    <name evidence="1" type="ORF">ELLFYP34_01352</name>
</gene>
<dbReference type="Gene3D" id="3.90.1150.60">
    <property type="entry name" value="Methioning gamme-lyase, C-terminal domain"/>
    <property type="match status" value="1"/>
</dbReference>
<dbReference type="Gene3D" id="3.40.640.10">
    <property type="entry name" value="Type I PLP-dependent aspartate aminotransferase-like (Major domain)"/>
    <property type="match status" value="1"/>
</dbReference>
<name>A0A6N3HLN0_EUBLI</name>
<protein>
    <submittedName>
        <fullName evidence="1">Methionine gamma-lyase</fullName>
    </submittedName>
</protein>
<proteinExistence type="predicted"/>
<dbReference type="AlphaFoldDB" id="A0A6N3HLN0"/>
<keyword evidence="1" id="KW-0456">Lyase</keyword>
<sequence>MKENMENTKNAYLKEEFNISKDVICFVDQVEAEIEPRLAELDEKAEYHQYKVIKAMQRANLSDRHFHPATGYGYDDVGREVVETIYADIFGAEDALVRPHISSGTHAISLCLYGVLRPGDELLSITGSPYDTLRTVIGIEEADAGNGTLKDFGVNYKQIELTEDGKIDEEKVLSSIHENTKMIYMQRSTGYSWRKALKISDMAEIIAKIKAVKPDVVVFVDNCYGEFLDYKEPVAVGADLMAGSLIKNPGGGLAPTGGYVAGKEKYVYMAACRLAAPGVAKETGATLDINRTLLQGLFLAPTVVAQAIKTAVLMAAVYDKLGFGVCPGVGDYRSDIIQSIKLCDPGAVKVFCRAVQEAAPVDSFVTPEPWDMPGYNCPIIMAAGAFIQGSSIELSADAPMREPYIAYFQGGLTHYHGKLGLLLTLQRLMEAGIIKNLQEVEYDQ</sequence>
<dbReference type="Pfam" id="PF06838">
    <property type="entry name" value="Met_gamma_lyase"/>
    <property type="match status" value="1"/>
</dbReference>
<evidence type="ECO:0000313" key="1">
    <source>
        <dbReference type="EMBL" id="VYU76779.1"/>
    </source>
</evidence>